<proteinExistence type="predicted"/>
<accession>A0A5M9QTR6</accession>
<dbReference type="EMBL" id="VXKE01000001">
    <property type="protein sequence ID" value="KAA8711541.1"/>
    <property type="molecule type" value="Genomic_DNA"/>
</dbReference>
<protein>
    <submittedName>
        <fullName evidence="2">Cytochrome c oxidase, cbb3-type, CcoQ subunit</fullName>
    </submittedName>
</protein>
<organism evidence="2 3">
    <name type="scientific">Helicobacter canis</name>
    <dbReference type="NCBI Taxonomy" id="29419"/>
    <lineage>
        <taxon>Bacteria</taxon>
        <taxon>Pseudomonadati</taxon>
        <taxon>Campylobacterota</taxon>
        <taxon>Epsilonproteobacteria</taxon>
        <taxon>Campylobacterales</taxon>
        <taxon>Helicobacteraceae</taxon>
        <taxon>Helicobacter</taxon>
    </lineage>
</organism>
<reference evidence="2 3" key="1">
    <citation type="submission" date="2019-09" db="EMBL/GenBank/DDBJ databases">
        <title>Draft genome sequence of various Type strains from the CCUG.</title>
        <authorList>
            <person name="Pineiro-Iglesias B."/>
            <person name="Tunovic T."/>
            <person name="Unosson C."/>
            <person name="Inganas E."/>
            <person name="Ohlen M."/>
            <person name="Cardew S."/>
            <person name="Jensie-Markopoulos S."/>
            <person name="Salva-Serra F."/>
            <person name="Jaen-Luchoro D."/>
            <person name="Karlsson R."/>
            <person name="Svensson-Stadler L."/>
            <person name="Chun J."/>
            <person name="Moore E."/>
        </authorList>
    </citation>
    <scope>NUCLEOTIDE SEQUENCE [LARGE SCALE GENOMIC DNA]</scope>
    <source>
        <strain evidence="2 3">CCUG 32756T</strain>
    </source>
</reference>
<evidence type="ECO:0000313" key="3">
    <source>
        <dbReference type="Proteomes" id="UP000323707"/>
    </source>
</evidence>
<evidence type="ECO:0000256" key="1">
    <source>
        <dbReference type="SAM" id="Phobius"/>
    </source>
</evidence>
<dbReference type="RefSeq" id="WP_150336623.1">
    <property type="nucleotide sequence ID" value="NZ_JAERIX010000005.1"/>
</dbReference>
<evidence type="ECO:0000313" key="2">
    <source>
        <dbReference type="EMBL" id="KAA8711541.1"/>
    </source>
</evidence>
<keyword evidence="1" id="KW-1133">Transmembrane helix</keyword>
<gene>
    <name evidence="2" type="ORF">F4V45_00770</name>
</gene>
<keyword evidence="1" id="KW-0812">Transmembrane</keyword>
<dbReference type="Proteomes" id="UP000323707">
    <property type="component" value="Unassembled WGS sequence"/>
</dbReference>
<sequence length="70" mass="8298">MSAETIEYLRVGVYFVVTAVLIVFLYSYAVSMWSRQKHGIRDYEKYGELAVRDDLHDDLVEPRITQKEQR</sequence>
<dbReference type="InterPro" id="IPR014107">
    <property type="entry name" value="Cyt_c_oxidase_cbb3_CcoQ"/>
</dbReference>
<dbReference type="NCBIfam" id="TIGR02736">
    <property type="entry name" value="cbb3_Q_epsi"/>
    <property type="match status" value="1"/>
</dbReference>
<dbReference type="AlphaFoldDB" id="A0A5M9QTR6"/>
<comment type="caution">
    <text evidence="2">The sequence shown here is derived from an EMBL/GenBank/DDBJ whole genome shotgun (WGS) entry which is preliminary data.</text>
</comment>
<name>A0A5M9QTR6_9HELI</name>
<feature type="transmembrane region" description="Helical" evidence="1">
    <location>
        <begin position="12"/>
        <end position="31"/>
    </location>
</feature>
<keyword evidence="1" id="KW-0472">Membrane</keyword>